<feature type="signal peptide" evidence="2">
    <location>
        <begin position="1"/>
        <end position="21"/>
    </location>
</feature>
<dbReference type="PANTHER" id="PTHR13847">
    <property type="entry name" value="SARCOSINE DEHYDROGENASE-RELATED"/>
    <property type="match status" value="1"/>
</dbReference>
<organism evidence="4 5">
    <name type="scientific">Seminavis robusta</name>
    <dbReference type="NCBI Taxonomy" id="568900"/>
    <lineage>
        <taxon>Eukaryota</taxon>
        <taxon>Sar</taxon>
        <taxon>Stramenopiles</taxon>
        <taxon>Ochrophyta</taxon>
        <taxon>Bacillariophyta</taxon>
        <taxon>Bacillariophyceae</taxon>
        <taxon>Bacillariophycidae</taxon>
        <taxon>Naviculales</taxon>
        <taxon>Naviculaceae</taxon>
        <taxon>Seminavis</taxon>
    </lineage>
</organism>
<dbReference type="GO" id="GO:0005737">
    <property type="term" value="C:cytoplasm"/>
    <property type="evidence" value="ECO:0007669"/>
    <property type="project" value="TreeGrafter"/>
</dbReference>
<dbReference type="Gene3D" id="3.50.50.60">
    <property type="entry name" value="FAD/NAD(P)-binding domain"/>
    <property type="match status" value="1"/>
</dbReference>
<dbReference type="Pfam" id="PF01266">
    <property type="entry name" value="DAO"/>
    <property type="match status" value="1"/>
</dbReference>
<keyword evidence="2" id="KW-0732">Signal</keyword>
<reference evidence="4" key="1">
    <citation type="submission" date="2020-06" db="EMBL/GenBank/DDBJ databases">
        <authorList>
            <consortium name="Plant Systems Biology data submission"/>
        </authorList>
    </citation>
    <scope>NUCLEOTIDE SEQUENCE</scope>
    <source>
        <strain evidence="4">D6</strain>
    </source>
</reference>
<gene>
    <name evidence="4" type="ORF">SEMRO_562_G167020.1</name>
</gene>
<dbReference type="Gene3D" id="3.30.9.10">
    <property type="entry name" value="D-Amino Acid Oxidase, subunit A, domain 2"/>
    <property type="match status" value="1"/>
</dbReference>
<comment type="caution">
    <text evidence="4">The sequence shown here is derived from an EMBL/GenBank/DDBJ whole genome shotgun (WGS) entry which is preliminary data.</text>
</comment>
<dbReference type="InterPro" id="IPR006076">
    <property type="entry name" value="FAD-dep_OxRdtase"/>
</dbReference>
<dbReference type="PANTHER" id="PTHR13847:SF150">
    <property type="entry name" value="OXIDOREDUCTASE TDA3-RELATED"/>
    <property type="match status" value="1"/>
</dbReference>
<feature type="region of interest" description="Disordered" evidence="1">
    <location>
        <begin position="38"/>
        <end position="66"/>
    </location>
</feature>
<dbReference type="OrthoDB" id="498204at2759"/>
<name>A0A9N8E1P3_9STRA</name>
<dbReference type="Proteomes" id="UP001153069">
    <property type="component" value="Unassembled WGS sequence"/>
</dbReference>
<feature type="chain" id="PRO_5040396851" evidence="2">
    <location>
        <begin position="22"/>
        <end position="456"/>
    </location>
</feature>
<feature type="domain" description="FAD dependent oxidoreductase" evidence="3">
    <location>
        <begin position="68"/>
        <end position="426"/>
    </location>
</feature>
<accession>A0A9N8E1P3</accession>
<keyword evidence="5" id="KW-1185">Reference proteome</keyword>
<evidence type="ECO:0000256" key="2">
    <source>
        <dbReference type="SAM" id="SignalP"/>
    </source>
</evidence>
<dbReference type="EMBL" id="CAICTM010000561">
    <property type="protein sequence ID" value="CAB9512931.1"/>
    <property type="molecule type" value="Genomic_DNA"/>
</dbReference>
<evidence type="ECO:0000259" key="3">
    <source>
        <dbReference type="Pfam" id="PF01266"/>
    </source>
</evidence>
<feature type="compositionally biased region" description="Low complexity" evidence="1">
    <location>
        <begin position="38"/>
        <end position="59"/>
    </location>
</feature>
<evidence type="ECO:0000313" key="4">
    <source>
        <dbReference type="EMBL" id="CAB9512931.1"/>
    </source>
</evidence>
<dbReference type="InterPro" id="IPR036188">
    <property type="entry name" value="FAD/NAD-bd_sf"/>
</dbReference>
<evidence type="ECO:0000313" key="5">
    <source>
        <dbReference type="Proteomes" id="UP001153069"/>
    </source>
</evidence>
<protein>
    <submittedName>
        <fullName evidence="4">Oxidoreductase</fullName>
    </submittedName>
</protein>
<dbReference type="SUPFAM" id="SSF51905">
    <property type="entry name" value="FAD/NAD(P)-binding domain"/>
    <property type="match status" value="1"/>
</dbReference>
<proteinExistence type="predicted"/>
<dbReference type="AlphaFoldDB" id="A0A9N8E1P3"/>
<evidence type="ECO:0000256" key="1">
    <source>
        <dbReference type="SAM" id="MobiDB-lite"/>
    </source>
</evidence>
<sequence>MMYMYQSSLFLFLSILSSSYSSRVSPAVAAFSPISTTTTTTSSRTTLTKMASSSPSDGSSTKKNPPQHVIIAGGGVIGTTTAYYLAHNHGIASTVIDPTGTIAPAASGKAGGFLALDWNDMSPLRQLARRSFALHQTLADALGATRVDYRRLMCASIGVDPTGRMKPRGKKFDNIEWATKETTATTTTKQEDAIAGNVVSFQVMGDTETIAQVHPKKLCVALWESACSKIEETSNDSNNKKNQLVQGKVTSIAKHENDGSLVGVTLEDGTLIPGDTVLLACGPWTANIMTGIKYHSVIIPTDNVLHQCVFFAGCGDPEVYVRPDATAYCTGFPDPPQRVTEQPGQEEVRPEAADRIVTAVRTASSSSSFANNNEPEKVAACYLPSTPDGLPIMGQVQDDAAVYVASGHTCWGILLGPASGETMAHLIATGQTATDHVSLAPFQPARFRNLQLLEEQ</sequence>